<dbReference type="InterPro" id="IPR023214">
    <property type="entry name" value="HAD_sf"/>
</dbReference>
<dbReference type="SFLD" id="SFLDG01129">
    <property type="entry name" value="C1.5:_HAD__Beta-PGM__Phosphata"/>
    <property type="match status" value="1"/>
</dbReference>
<dbReference type="RefSeq" id="WP_189333842.1">
    <property type="nucleotide sequence ID" value="NZ_AP023356.1"/>
</dbReference>
<dbReference type="Proteomes" id="UP000676967">
    <property type="component" value="Chromosome"/>
</dbReference>
<sequence>MGGLVIFDLDDTLLRTAAATRAARRTVLASLFPGCDAARALAVWRRTTLLYSDQQLTELLRVLAALLGTPLPTGADLDGLAAGYHAEVIDRVTVEPRVVAAARRLRDDGHALAIVSNGDDAVQRAKIERSGLGDLAPAERVVICDGIRIPRKPDPEGLRPLLHDAEGRPGTERRAARAVLVGDRTTDVLTARLAGIPVVRLRTRTADLERGSGLSRTARPDAECSPAGVYQAIRALL</sequence>
<gene>
    <name evidence="1" type="ORF">Aiant_69980</name>
</gene>
<dbReference type="Pfam" id="PF00702">
    <property type="entry name" value="Hydrolase"/>
    <property type="match status" value="1"/>
</dbReference>
<evidence type="ECO:0000313" key="1">
    <source>
        <dbReference type="EMBL" id="BCJ46341.1"/>
    </source>
</evidence>
<accession>A0ABN6CMP4</accession>
<dbReference type="SFLD" id="SFLDS00003">
    <property type="entry name" value="Haloacid_Dehalogenase"/>
    <property type="match status" value="1"/>
</dbReference>
<keyword evidence="2" id="KW-1185">Reference proteome</keyword>
<proteinExistence type="predicted"/>
<reference evidence="1 2" key="1">
    <citation type="submission" date="2020-08" db="EMBL/GenBank/DDBJ databases">
        <title>Whole genome shotgun sequence of Actinoplanes ianthinogenes NBRC 13996.</title>
        <authorList>
            <person name="Komaki H."/>
            <person name="Tamura T."/>
        </authorList>
    </citation>
    <scope>NUCLEOTIDE SEQUENCE [LARGE SCALE GENOMIC DNA]</scope>
    <source>
        <strain evidence="1 2">NBRC 13996</strain>
    </source>
</reference>
<dbReference type="InterPro" id="IPR050155">
    <property type="entry name" value="HAD-like_hydrolase_sf"/>
</dbReference>
<dbReference type="Gene3D" id="3.40.50.1000">
    <property type="entry name" value="HAD superfamily/HAD-like"/>
    <property type="match status" value="1"/>
</dbReference>
<dbReference type="PANTHER" id="PTHR43434:SF1">
    <property type="entry name" value="PHOSPHOGLYCOLATE PHOSPHATASE"/>
    <property type="match status" value="1"/>
</dbReference>
<evidence type="ECO:0000313" key="2">
    <source>
        <dbReference type="Proteomes" id="UP000676967"/>
    </source>
</evidence>
<evidence type="ECO:0008006" key="3">
    <source>
        <dbReference type="Google" id="ProtNLM"/>
    </source>
</evidence>
<dbReference type="PANTHER" id="PTHR43434">
    <property type="entry name" value="PHOSPHOGLYCOLATE PHOSPHATASE"/>
    <property type="match status" value="1"/>
</dbReference>
<protein>
    <recommendedName>
        <fullName evidence="3">HAD family hydrolase</fullName>
    </recommendedName>
</protein>
<organism evidence="1 2">
    <name type="scientific">Actinoplanes ianthinogenes</name>
    <dbReference type="NCBI Taxonomy" id="122358"/>
    <lineage>
        <taxon>Bacteria</taxon>
        <taxon>Bacillati</taxon>
        <taxon>Actinomycetota</taxon>
        <taxon>Actinomycetes</taxon>
        <taxon>Micromonosporales</taxon>
        <taxon>Micromonosporaceae</taxon>
        <taxon>Actinoplanes</taxon>
    </lineage>
</organism>
<name>A0ABN6CMP4_9ACTN</name>
<dbReference type="SUPFAM" id="SSF56784">
    <property type="entry name" value="HAD-like"/>
    <property type="match status" value="1"/>
</dbReference>
<dbReference type="EMBL" id="AP023356">
    <property type="protein sequence ID" value="BCJ46341.1"/>
    <property type="molecule type" value="Genomic_DNA"/>
</dbReference>
<dbReference type="InterPro" id="IPR036412">
    <property type="entry name" value="HAD-like_sf"/>
</dbReference>